<evidence type="ECO:0000259" key="3">
    <source>
        <dbReference type="PROSITE" id="PS50977"/>
    </source>
</evidence>
<evidence type="ECO:0000256" key="2">
    <source>
        <dbReference type="PROSITE-ProRule" id="PRU00335"/>
    </source>
</evidence>
<accession>A0AB39YDA3</accession>
<dbReference type="PANTHER" id="PTHR47752:SF1">
    <property type="entry name" value="HTH-TYPE TRANSCRIPTIONAL REPRESSOR FABR"/>
    <property type="match status" value="1"/>
</dbReference>
<dbReference type="PROSITE" id="PS50977">
    <property type="entry name" value="HTH_TETR_2"/>
    <property type="match status" value="1"/>
</dbReference>
<protein>
    <submittedName>
        <fullName evidence="4">TetR family transcriptional regulator</fullName>
    </submittedName>
</protein>
<dbReference type="GO" id="GO:0003677">
    <property type="term" value="F:DNA binding"/>
    <property type="evidence" value="ECO:0007669"/>
    <property type="project" value="UniProtKB-UniRule"/>
</dbReference>
<dbReference type="EMBL" id="CP165727">
    <property type="protein sequence ID" value="XDV67953.1"/>
    <property type="molecule type" value="Genomic_DNA"/>
</dbReference>
<feature type="DNA-binding region" description="H-T-H motif" evidence="2">
    <location>
        <begin position="36"/>
        <end position="55"/>
    </location>
</feature>
<evidence type="ECO:0000256" key="1">
    <source>
        <dbReference type="ARBA" id="ARBA00023125"/>
    </source>
</evidence>
<feature type="domain" description="HTH tetR-type" evidence="3">
    <location>
        <begin position="13"/>
        <end position="73"/>
    </location>
</feature>
<organism evidence="4">
    <name type="scientific">Streptomyces sp. R33</name>
    <dbReference type="NCBI Taxonomy" id="3238629"/>
    <lineage>
        <taxon>Bacteria</taxon>
        <taxon>Bacillati</taxon>
        <taxon>Actinomycetota</taxon>
        <taxon>Actinomycetes</taxon>
        <taxon>Kitasatosporales</taxon>
        <taxon>Streptomycetaceae</taxon>
        <taxon>Streptomyces</taxon>
    </lineage>
</organism>
<dbReference type="Pfam" id="PF00440">
    <property type="entry name" value="TetR_N"/>
    <property type="match status" value="1"/>
</dbReference>
<dbReference type="InterPro" id="IPR050692">
    <property type="entry name" value="HTH_transcr_repressor_FabR"/>
</dbReference>
<dbReference type="InterPro" id="IPR001647">
    <property type="entry name" value="HTH_TetR"/>
</dbReference>
<gene>
    <name evidence="4" type="ORF">AB5J51_36045</name>
</gene>
<proteinExistence type="predicted"/>
<dbReference type="AlphaFoldDB" id="A0AB39YDA3"/>
<dbReference type="InterPro" id="IPR009057">
    <property type="entry name" value="Homeodomain-like_sf"/>
</dbReference>
<name>A0AB39YDA3_9ACTN</name>
<reference evidence="4" key="1">
    <citation type="submission" date="2024-08" db="EMBL/GenBank/DDBJ databases">
        <authorList>
            <person name="Yu S.T."/>
        </authorList>
    </citation>
    <scope>NUCLEOTIDE SEQUENCE</scope>
    <source>
        <strain evidence="4">R33</strain>
    </source>
</reference>
<dbReference type="PRINTS" id="PR00455">
    <property type="entry name" value="HTHTETR"/>
</dbReference>
<dbReference type="Gene3D" id="1.10.357.10">
    <property type="entry name" value="Tetracycline Repressor, domain 2"/>
    <property type="match status" value="1"/>
</dbReference>
<sequence>MSETIGARQAQRHKTRRALLDAALSLLEEQGLGSLGLREVTRVAGVTPTAFYRHFRDTEELGIALVDEALQSLHGTVRSTLTASGDAEQRIDTTVGLMAELVREYPGHIRFIVRERHGGVRRVREAVAGQLDAFADEVAERLGADPLSAGWSADDLLMLARLYVDHMVMTVSAYLAAGPEGEEWAAVTRTARRQLRLIHTGRLNWTPERLRQPSSDHD</sequence>
<dbReference type="RefSeq" id="WP_133899098.1">
    <property type="nucleotide sequence ID" value="NZ_CP165727.1"/>
</dbReference>
<dbReference type="Gene3D" id="1.10.10.60">
    <property type="entry name" value="Homeodomain-like"/>
    <property type="match status" value="1"/>
</dbReference>
<dbReference type="PANTHER" id="PTHR47752">
    <property type="entry name" value="HTH-TYPE TRANSCRIPTIONAL REPRESSOR FABR"/>
    <property type="match status" value="1"/>
</dbReference>
<evidence type="ECO:0000313" key="4">
    <source>
        <dbReference type="EMBL" id="XDV67953.1"/>
    </source>
</evidence>
<keyword evidence="1 2" id="KW-0238">DNA-binding</keyword>
<dbReference type="SUPFAM" id="SSF46689">
    <property type="entry name" value="Homeodomain-like"/>
    <property type="match status" value="1"/>
</dbReference>